<comment type="similarity">
    <text evidence="10">Belongs to the G-protein coupled receptor 1 family. Vasopressin/oxytocin receptor subfamily.</text>
</comment>
<dbReference type="PANTHER" id="PTHR24241">
    <property type="entry name" value="NEUROPEPTIDE RECEPTOR-RELATED G-PROTEIN COUPLED RECEPTOR"/>
    <property type="match status" value="1"/>
</dbReference>
<evidence type="ECO:0000256" key="2">
    <source>
        <dbReference type="ARBA" id="ARBA00022475"/>
    </source>
</evidence>
<evidence type="ECO:0000256" key="10">
    <source>
        <dbReference type="RuleBase" id="RU046427"/>
    </source>
</evidence>
<keyword evidence="5 10" id="KW-0297">G-protein coupled receptor</keyword>
<dbReference type="GO" id="GO:0032870">
    <property type="term" value="P:cellular response to hormone stimulus"/>
    <property type="evidence" value="ECO:0007669"/>
    <property type="project" value="TreeGrafter"/>
</dbReference>
<keyword evidence="7 10" id="KW-0675">Receptor</keyword>
<feature type="transmembrane region" description="Helical" evidence="10">
    <location>
        <begin position="206"/>
        <end position="229"/>
    </location>
</feature>
<dbReference type="SUPFAM" id="SSF81321">
    <property type="entry name" value="Family A G protein-coupled receptor-like"/>
    <property type="match status" value="1"/>
</dbReference>
<accession>A0A6B9MSD4</accession>
<evidence type="ECO:0000256" key="8">
    <source>
        <dbReference type="ARBA" id="ARBA00023180"/>
    </source>
</evidence>
<dbReference type="AlphaFoldDB" id="A0A6B9MSD4"/>
<dbReference type="Gene3D" id="1.20.1070.10">
    <property type="entry name" value="Rhodopsin 7-helix transmembrane proteins"/>
    <property type="match status" value="1"/>
</dbReference>
<evidence type="ECO:0000256" key="7">
    <source>
        <dbReference type="ARBA" id="ARBA00023170"/>
    </source>
</evidence>
<dbReference type="PRINTS" id="PR00237">
    <property type="entry name" value="GPCRRHODOPSN"/>
</dbReference>
<keyword evidence="4 10" id="KW-1133">Transmembrane helix</keyword>
<dbReference type="InterPro" id="IPR017452">
    <property type="entry name" value="GPCR_Rhodpsn_7TM"/>
</dbReference>
<keyword evidence="9 10" id="KW-0807">Transducer</keyword>
<dbReference type="EMBL" id="MN537872">
    <property type="protein sequence ID" value="QHC34064.1"/>
    <property type="molecule type" value="mRNA"/>
</dbReference>
<feature type="transmembrane region" description="Helical" evidence="10">
    <location>
        <begin position="113"/>
        <end position="134"/>
    </location>
</feature>
<evidence type="ECO:0000256" key="1">
    <source>
        <dbReference type="ARBA" id="ARBA00004651"/>
    </source>
</evidence>
<dbReference type="GO" id="GO:0042277">
    <property type="term" value="F:peptide binding"/>
    <property type="evidence" value="ECO:0007669"/>
    <property type="project" value="TreeGrafter"/>
</dbReference>
<evidence type="ECO:0000256" key="9">
    <source>
        <dbReference type="ARBA" id="ARBA00023224"/>
    </source>
</evidence>
<keyword evidence="8 10" id="KW-0325">Glycoprotein</keyword>
<evidence type="ECO:0000256" key="6">
    <source>
        <dbReference type="ARBA" id="ARBA00023136"/>
    </source>
</evidence>
<dbReference type="GO" id="GO:0005886">
    <property type="term" value="C:plasma membrane"/>
    <property type="evidence" value="ECO:0007669"/>
    <property type="project" value="UniProtKB-SubCell"/>
</dbReference>
<sequence>MRNVSDLHRAFGYDLNPCELSSENCTDIPREMTFNDDSLVSVITYTILFFIAAVGNLMVFIALFRNRHRRSRVNLFIMHLAIADLMVTFIMLPNEIGWHITVNWTAGDVGCRILMFFRTFGFYLSSFILVAISLDRYYSISTLRSITRARRRSQVMIAIAWILSAVASIPQSIIFHEERHPMYPWFKQCVTFNFFPSVAHERAYNMFNILAVYVVPLGFIIVTYSLVLWRISNRKLEVSGHHHSQVMIAECSLRIHQSVGNPIERAKNRTLKMTVVIVCVFIMCWTPYIVMLAWACIDRNSAASVNPKFTRFLFIFAVSNSCMNPFIYGMFTQVFQHEVSKARILCCFRRHHYIDTRHY</sequence>
<feature type="transmembrane region" description="Helical" evidence="10">
    <location>
        <begin position="42"/>
        <end position="63"/>
    </location>
</feature>
<evidence type="ECO:0000313" key="12">
    <source>
        <dbReference type="EMBL" id="QHC34064.1"/>
    </source>
</evidence>
<dbReference type="InterPro" id="IPR000276">
    <property type="entry name" value="GPCR_Rhodpsn"/>
</dbReference>
<dbReference type="PROSITE" id="PS00237">
    <property type="entry name" value="G_PROTEIN_RECEP_F1_1"/>
    <property type="match status" value="1"/>
</dbReference>
<feature type="transmembrane region" description="Helical" evidence="10">
    <location>
        <begin position="309"/>
        <end position="331"/>
    </location>
</feature>
<feature type="domain" description="G-protein coupled receptors family 1 profile" evidence="11">
    <location>
        <begin position="55"/>
        <end position="328"/>
    </location>
</feature>
<reference evidence="12" key="1">
    <citation type="journal article" date="2019" name="Proc. Natl. Acad. Sci. U.S.A.">
        <title>Corazonin signaling integrates energy homeostasis and lunar phase to regulate aspects of growth and sexual maturation in Platynereis.</title>
        <authorList>
            <person name="Andreatta G."/>
            <person name="Broyart C."/>
            <person name="Borghgraef C."/>
            <person name="Vadiwala K."/>
            <person name="Kozin V."/>
            <person name="Polo A."/>
            <person name="Bileck A."/>
            <person name="Beets I."/>
            <person name="Schoofs L."/>
            <person name="Gerner C."/>
            <person name="Raible F."/>
        </authorList>
    </citation>
    <scope>NUCLEOTIDE SEQUENCE</scope>
</reference>
<feature type="transmembrane region" description="Helical" evidence="10">
    <location>
        <begin position="275"/>
        <end position="297"/>
    </location>
</feature>
<protein>
    <submittedName>
        <fullName evidence="12">Gonadotropin releasing hormone receptor 1/adipokinetic hormone receptor 1</fullName>
    </submittedName>
</protein>
<evidence type="ECO:0000256" key="5">
    <source>
        <dbReference type="ARBA" id="ARBA00023040"/>
    </source>
</evidence>
<name>A0A6B9MSD4_PLADU</name>
<evidence type="ECO:0000256" key="4">
    <source>
        <dbReference type="ARBA" id="ARBA00022989"/>
    </source>
</evidence>
<dbReference type="PRINTS" id="PR00896">
    <property type="entry name" value="VASOPRESSINR"/>
</dbReference>
<dbReference type="InterPro" id="IPR001817">
    <property type="entry name" value="Vasoprsn_rcpt"/>
</dbReference>
<dbReference type="PANTHER" id="PTHR24241:SF59">
    <property type="entry name" value="ADIPOKINETIC HORMONE RECEPTOR, ISOFORM C"/>
    <property type="match status" value="1"/>
</dbReference>
<dbReference type="GO" id="GO:0005000">
    <property type="term" value="F:vasopressin receptor activity"/>
    <property type="evidence" value="ECO:0007669"/>
    <property type="project" value="InterPro"/>
</dbReference>
<feature type="transmembrane region" description="Helical" evidence="10">
    <location>
        <begin position="155"/>
        <end position="175"/>
    </location>
</feature>
<comment type="subcellular location">
    <subcellularLocation>
        <location evidence="1 10">Cell membrane</location>
        <topology evidence="1 10">Multi-pass membrane protein</topology>
    </subcellularLocation>
</comment>
<evidence type="ECO:0000259" key="11">
    <source>
        <dbReference type="PROSITE" id="PS50262"/>
    </source>
</evidence>
<proteinExistence type="evidence at transcript level"/>
<dbReference type="PROSITE" id="PS50262">
    <property type="entry name" value="G_PROTEIN_RECEP_F1_2"/>
    <property type="match status" value="1"/>
</dbReference>
<evidence type="ECO:0000256" key="3">
    <source>
        <dbReference type="ARBA" id="ARBA00022692"/>
    </source>
</evidence>
<dbReference type="Pfam" id="PF00001">
    <property type="entry name" value="7tm_1"/>
    <property type="match status" value="1"/>
</dbReference>
<keyword evidence="6 10" id="KW-0472">Membrane</keyword>
<organism evidence="12">
    <name type="scientific">Platynereis dumerilii</name>
    <name type="common">Dumeril's clam worm</name>
    <dbReference type="NCBI Taxonomy" id="6359"/>
    <lineage>
        <taxon>Eukaryota</taxon>
        <taxon>Metazoa</taxon>
        <taxon>Spiralia</taxon>
        <taxon>Lophotrochozoa</taxon>
        <taxon>Annelida</taxon>
        <taxon>Polychaeta</taxon>
        <taxon>Errantia</taxon>
        <taxon>Phyllodocida</taxon>
        <taxon>Nereididae</taxon>
        <taxon>Platynereis</taxon>
    </lineage>
</organism>
<keyword evidence="2" id="KW-1003">Cell membrane</keyword>
<feature type="transmembrane region" description="Helical" evidence="10">
    <location>
        <begin position="75"/>
        <end position="93"/>
    </location>
</feature>
<keyword evidence="3 10" id="KW-0812">Transmembrane</keyword>